<dbReference type="EMBL" id="CAJOBC010000297">
    <property type="protein sequence ID" value="CAF3567586.1"/>
    <property type="molecule type" value="Genomic_DNA"/>
</dbReference>
<proteinExistence type="predicted"/>
<accession>A0A813RPQ1</accession>
<dbReference type="EMBL" id="CAJNOQ010000297">
    <property type="protein sequence ID" value="CAF0784020.1"/>
    <property type="molecule type" value="Genomic_DNA"/>
</dbReference>
<dbReference type="Proteomes" id="UP000681722">
    <property type="component" value="Unassembled WGS sequence"/>
</dbReference>
<name>A0A813RPQ1_9BILA</name>
<dbReference type="OrthoDB" id="9998659at2759"/>
<dbReference type="Proteomes" id="UP000663829">
    <property type="component" value="Unassembled WGS sequence"/>
</dbReference>
<feature type="transmembrane region" description="Helical" evidence="2">
    <location>
        <begin position="104"/>
        <end position="124"/>
    </location>
</feature>
<feature type="region of interest" description="Disordered" evidence="1">
    <location>
        <begin position="21"/>
        <end position="43"/>
    </location>
</feature>
<keyword evidence="5" id="KW-1185">Reference proteome</keyword>
<feature type="transmembrane region" description="Helical" evidence="2">
    <location>
        <begin position="169"/>
        <end position="196"/>
    </location>
</feature>
<gene>
    <name evidence="3" type="ORF">GPM918_LOCUS2629</name>
    <name evidence="4" type="ORF">SRO942_LOCUS2629</name>
</gene>
<evidence type="ECO:0000313" key="4">
    <source>
        <dbReference type="EMBL" id="CAF3567586.1"/>
    </source>
</evidence>
<protein>
    <submittedName>
        <fullName evidence="3">Uncharacterized protein</fullName>
    </submittedName>
</protein>
<reference evidence="3" key="1">
    <citation type="submission" date="2021-02" db="EMBL/GenBank/DDBJ databases">
        <authorList>
            <person name="Nowell W R."/>
        </authorList>
    </citation>
    <scope>NUCLEOTIDE SEQUENCE</scope>
</reference>
<keyword evidence="2" id="KW-0812">Transmembrane</keyword>
<feature type="compositionally biased region" description="Polar residues" evidence="1">
    <location>
        <begin position="26"/>
        <end position="39"/>
    </location>
</feature>
<evidence type="ECO:0000313" key="3">
    <source>
        <dbReference type="EMBL" id="CAF0784020.1"/>
    </source>
</evidence>
<comment type="caution">
    <text evidence="3">The sequence shown here is derived from an EMBL/GenBank/DDBJ whole genome shotgun (WGS) entry which is preliminary data.</text>
</comment>
<dbReference type="AlphaFoldDB" id="A0A813RPQ1"/>
<keyword evidence="2" id="KW-1133">Transmembrane helix</keyword>
<evidence type="ECO:0000313" key="5">
    <source>
        <dbReference type="Proteomes" id="UP000663829"/>
    </source>
</evidence>
<organism evidence="3 5">
    <name type="scientific">Didymodactylos carnosus</name>
    <dbReference type="NCBI Taxonomy" id="1234261"/>
    <lineage>
        <taxon>Eukaryota</taxon>
        <taxon>Metazoa</taxon>
        <taxon>Spiralia</taxon>
        <taxon>Gnathifera</taxon>
        <taxon>Rotifera</taxon>
        <taxon>Eurotatoria</taxon>
        <taxon>Bdelloidea</taxon>
        <taxon>Philodinida</taxon>
        <taxon>Philodinidae</taxon>
        <taxon>Didymodactylos</taxon>
    </lineage>
</organism>
<evidence type="ECO:0000256" key="2">
    <source>
        <dbReference type="SAM" id="Phobius"/>
    </source>
</evidence>
<keyword evidence="2" id="KW-0472">Membrane</keyword>
<evidence type="ECO:0000256" key="1">
    <source>
        <dbReference type="SAM" id="MobiDB-lite"/>
    </source>
</evidence>
<sequence>MPSIKNTKSDDCKQLLQMASFDARESSTSSNNEPSLNMSDSRRRSSLFTEVGLVLGDTIHKLSRTKSSNTATSTNSKQKKCFFLRYVHLPKSISFPVSNERLRVIFLLFTCFIALISFTIFLIIGYNSIQFKQQCLLYSIFDYEITDEIKTNYTINLMYFEQYPTVSYVYTYMVIAIVFAWFQVIFFIGSITILIIRLGTTELDNNIDNTIDDGKKDETFEKNTKIPLTTAYFKDKQQQQSNEINNIMSIKK</sequence>